<sequence>MLEGKVSKSRGSSDESRDLLGPGFRLIQTYVNRTGDLQTAALASHLVVPTRLREPTAERWVDSYRRLLDRWTLFNVRVELDISRGLKARQSLTTSLNSTGTTTSSSSSLFPSQAVNPNSLVIAPPQLLLRCQHCLEVLSDGPNVRAQLHRISERAPPVLIPPLASLSSSSSSAAAASVAASAFTSASASSASVSASASPVGFSNLPGNPAAIGPASSKKNMPSNNPLFVQSKQVLTNTIENGLSRVCECLL</sequence>
<evidence type="ECO:0000313" key="2">
    <source>
        <dbReference type="Proteomes" id="UP000325313"/>
    </source>
</evidence>
<dbReference type="GO" id="GO:0005737">
    <property type="term" value="C:cytoplasm"/>
    <property type="evidence" value="ECO:0007669"/>
    <property type="project" value="TreeGrafter"/>
</dbReference>
<name>A0A5B0RIA2_PUCGR</name>
<dbReference type="GO" id="GO:1904263">
    <property type="term" value="P:positive regulation of TORC1 signaling"/>
    <property type="evidence" value="ECO:0007669"/>
    <property type="project" value="TreeGrafter"/>
</dbReference>
<dbReference type="EMBL" id="VDEP01000177">
    <property type="protein sequence ID" value="KAA1125490.1"/>
    <property type="molecule type" value="Genomic_DNA"/>
</dbReference>
<organism evidence="1 2">
    <name type="scientific">Puccinia graminis f. sp. tritici</name>
    <dbReference type="NCBI Taxonomy" id="56615"/>
    <lineage>
        <taxon>Eukaryota</taxon>
        <taxon>Fungi</taxon>
        <taxon>Dikarya</taxon>
        <taxon>Basidiomycota</taxon>
        <taxon>Pucciniomycotina</taxon>
        <taxon>Pucciniomycetes</taxon>
        <taxon>Pucciniales</taxon>
        <taxon>Pucciniaceae</taxon>
        <taxon>Puccinia</taxon>
    </lineage>
</organism>
<dbReference type="PANTHER" id="PTHR16453:SF9">
    <property type="entry name" value="GATOR COMPLEX PROTEIN MIOS"/>
    <property type="match status" value="1"/>
</dbReference>
<gene>
    <name evidence="1" type="ORF">PGTUg99_006396</name>
</gene>
<reference evidence="1 2" key="1">
    <citation type="submission" date="2019-05" db="EMBL/GenBank/DDBJ databases">
        <title>Emergence of the Ug99 lineage of the wheat stem rust pathogen through somatic hybridization.</title>
        <authorList>
            <person name="Li F."/>
            <person name="Upadhyaya N.M."/>
            <person name="Sperschneider J."/>
            <person name="Matny O."/>
            <person name="Nguyen-Phuc H."/>
            <person name="Mago R."/>
            <person name="Raley C."/>
            <person name="Miller M.E."/>
            <person name="Silverstein K.A.T."/>
            <person name="Henningsen E."/>
            <person name="Hirsch C.D."/>
            <person name="Visser B."/>
            <person name="Pretorius Z.A."/>
            <person name="Steffenson B.J."/>
            <person name="Schwessinger B."/>
            <person name="Dodds P.N."/>
            <person name="Figueroa M."/>
        </authorList>
    </citation>
    <scope>NUCLEOTIDE SEQUENCE [LARGE SCALE GENOMIC DNA]</scope>
    <source>
        <strain evidence="1 2">Ug99</strain>
    </source>
</reference>
<protein>
    <submittedName>
        <fullName evidence="1">Uncharacterized protein</fullName>
    </submittedName>
</protein>
<comment type="caution">
    <text evidence="1">The sequence shown here is derived from an EMBL/GenBank/DDBJ whole genome shotgun (WGS) entry which is preliminary data.</text>
</comment>
<dbReference type="Proteomes" id="UP000325313">
    <property type="component" value="Unassembled WGS sequence"/>
</dbReference>
<dbReference type="PANTHER" id="PTHR16453">
    <property type="entry name" value="WD40 DOMAIN-CONTAINING PROTEIN MIO FAMILY MEMBER"/>
    <property type="match status" value="1"/>
</dbReference>
<evidence type="ECO:0000313" key="1">
    <source>
        <dbReference type="EMBL" id="KAA1125490.1"/>
    </source>
</evidence>
<accession>A0A5B0RIA2</accession>
<proteinExistence type="predicted"/>
<dbReference type="InterPro" id="IPR037593">
    <property type="entry name" value="MIOS/Sea4"/>
</dbReference>
<dbReference type="AlphaFoldDB" id="A0A5B0RIA2"/>